<evidence type="ECO:0000256" key="4">
    <source>
        <dbReference type="ARBA" id="ARBA00022656"/>
    </source>
</evidence>
<dbReference type="Proteomes" id="UP000199478">
    <property type="component" value="Unassembled WGS sequence"/>
</dbReference>
<dbReference type="GO" id="GO:0090729">
    <property type="term" value="F:toxin activity"/>
    <property type="evidence" value="ECO:0007669"/>
    <property type="project" value="UniProtKB-KW"/>
</dbReference>
<dbReference type="GO" id="GO:0005576">
    <property type="term" value="C:extracellular region"/>
    <property type="evidence" value="ECO:0007669"/>
    <property type="project" value="UniProtKB-SubCell"/>
</dbReference>
<keyword evidence="5" id="KW-0677">Repeat</keyword>
<feature type="region of interest" description="Disordered" evidence="8">
    <location>
        <begin position="497"/>
        <end position="534"/>
    </location>
</feature>
<dbReference type="GO" id="GO:0005509">
    <property type="term" value="F:calcium ion binding"/>
    <property type="evidence" value="ECO:0007669"/>
    <property type="project" value="InterPro"/>
</dbReference>
<dbReference type="InterPro" id="IPR011049">
    <property type="entry name" value="Serralysin-like_metalloprot_C"/>
</dbReference>
<dbReference type="InterPro" id="IPR003995">
    <property type="entry name" value="RTX_toxin_determinant-A"/>
</dbReference>
<comment type="subcellular location">
    <subcellularLocation>
        <location evidence="1">Membrane</location>
    </subcellularLocation>
    <subcellularLocation>
        <location evidence="2">Secreted</location>
    </subcellularLocation>
</comment>
<accession>A0A1I6HNZ6</accession>
<dbReference type="PANTHER" id="PTHR38340">
    <property type="entry name" value="S-LAYER PROTEIN"/>
    <property type="match status" value="1"/>
</dbReference>
<evidence type="ECO:0000256" key="6">
    <source>
        <dbReference type="ARBA" id="ARBA00023026"/>
    </source>
</evidence>
<dbReference type="SUPFAM" id="SSF51120">
    <property type="entry name" value="beta-Roll"/>
    <property type="match status" value="3"/>
</dbReference>
<evidence type="ECO:0000256" key="5">
    <source>
        <dbReference type="ARBA" id="ARBA00022737"/>
    </source>
</evidence>
<evidence type="ECO:0000256" key="2">
    <source>
        <dbReference type="ARBA" id="ARBA00004613"/>
    </source>
</evidence>
<reference evidence="10" key="1">
    <citation type="submission" date="2016-10" db="EMBL/GenBank/DDBJ databases">
        <authorList>
            <person name="Varghese N."/>
            <person name="Submissions S."/>
        </authorList>
    </citation>
    <scope>NUCLEOTIDE SEQUENCE [LARGE SCALE GENOMIC DNA]</scope>
    <source>
        <strain evidence="10">DSM 26879</strain>
    </source>
</reference>
<sequence>MSQITLVTYLSNGAELAYSHITDLSLMTVDGVQMLYSTTQYDGVLNGWDISAATPQQIDSLLLNGGTIAGSTATLTTIQTSTGVTILSGGGDSGALQTVAIGSDGTFGSATPLGVALAGFQNYCTVTLGSGAQVVYGGLAGGQGIGQITFDATGSLTGSTTLTGPAGSFINQISATASVVVGGQTILITASGIDNGISSWLVDAAGALTLGQNLGAAENLWVSAPSVMASATVGGTQYVLLGAAGSGSITVMEIDASGQIIIRDHVLDTLDTRFDEITALEIITHQGQTYVVAGGGDDGITVFTLLEGGQLITRAHIADTTAMGLDNVSAIALTGNGDGLDIYVASSSEIGLTKLRFDTGTAGITTTATLAGGVLAGTAGADILQGHDGADVLQAGAGDDILRDGAGSDLMTGGAGADVFILSSDGVADTITDFTLGEDIIDLSNWSMLRDISQLIMTILTNGVEVRYGNEVLTIYSADGNPIDYRSFTNGDLIGLTRIPQSSSPGYPGPATPPPDPNPQNPPATDTDPLNILTGAGQIAGGNIDVLRGLLDGNPVPAPTDGTAADDIIMGTDGNDVITGGDGRDVIMAGAGDDTLSGGAGDDTLMGRAGNDVLHGGTGADMLLGGAGNDEIYGGSGQDLLRGGEGNDTISGGAGDDILYGDAGADEFIFDGGTDTIADFSQGEDHITLDPALWTGLTSAADLLFVYGTLNGTQMTIDFGNGDVLIIENVTDASALADDISLF</sequence>
<dbReference type="STRING" id="390270.SAMN04488005_2888"/>
<evidence type="ECO:0000313" key="9">
    <source>
        <dbReference type="EMBL" id="SFR56010.1"/>
    </source>
</evidence>
<dbReference type="InterPro" id="IPR001343">
    <property type="entry name" value="Hemolysn_Ca-bd"/>
</dbReference>
<dbReference type="PROSITE" id="PS00330">
    <property type="entry name" value="HEMOLYSIN_CALCIUM"/>
    <property type="match status" value="4"/>
</dbReference>
<evidence type="ECO:0000313" key="10">
    <source>
        <dbReference type="Proteomes" id="UP000199478"/>
    </source>
</evidence>
<evidence type="ECO:0000256" key="8">
    <source>
        <dbReference type="SAM" id="MobiDB-lite"/>
    </source>
</evidence>
<keyword evidence="4" id="KW-0800">Toxin</keyword>
<organism evidence="9 10">
    <name type="scientific">Yoonia tamlensis</name>
    <dbReference type="NCBI Taxonomy" id="390270"/>
    <lineage>
        <taxon>Bacteria</taxon>
        <taxon>Pseudomonadati</taxon>
        <taxon>Pseudomonadota</taxon>
        <taxon>Alphaproteobacteria</taxon>
        <taxon>Rhodobacterales</taxon>
        <taxon>Paracoccaceae</taxon>
        <taxon>Yoonia</taxon>
    </lineage>
</organism>
<dbReference type="PRINTS" id="PR00313">
    <property type="entry name" value="CABNDNGRPT"/>
</dbReference>
<dbReference type="OrthoDB" id="9342475at2"/>
<feature type="compositionally biased region" description="Pro residues" evidence="8">
    <location>
        <begin position="507"/>
        <end position="522"/>
    </location>
</feature>
<dbReference type="PRINTS" id="PR01488">
    <property type="entry name" value="RTXTOXINA"/>
</dbReference>
<evidence type="ECO:0000256" key="1">
    <source>
        <dbReference type="ARBA" id="ARBA00004370"/>
    </source>
</evidence>
<keyword evidence="3" id="KW-0964">Secreted</keyword>
<keyword evidence="6" id="KW-0843">Virulence</keyword>
<gene>
    <name evidence="9" type="ORF">SAMN04488005_2888</name>
</gene>
<keyword evidence="10" id="KW-1185">Reference proteome</keyword>
<dbReference type="GO" id="GO:0016020">
    <property type="term" value="C:membrane"/>
    <property type="evidence" value="ECO:0007669"/>
    <property type="project" value="UniProtKB-SubCell"/>
</dbReference>
<dbReference type="Gene3D" id="2.150.10.10">
    <property type="entry name" value="Serralysin-like metalloprotease, C-terminal"/>
    <property type="match status" value="3"/>
</dbReference>
<dbReference type="InterPro" id="IPR050557">
    <property type="entry name" value="RTX_toxin/Mannuronan_C5-epim"/>
</dbReference>
<dbReference type="EMBL" id="FOYP01000002">
    <property type="protein sequence ID" value="SFR56010.1"/>
    <property type="molecule type" value="Genomic_DNA"/>
</dbReference>
<proteinExistence type="predicted"/>
<protein>
    <submittedName>
        <fullName evidence="9">Type I secretion C-terminal target domain (VC_A0849 subclass)</fullName>
    </submittedName>
</protein>
<dbReference type="AlphaFoldDB" id="A0A1I6HNZ6"/>
<name>A0A1I6HNZ6_9RHOB</name>
<keyword evidence="7" id="KW-0472">Membrane</keyword>
<evidence type="ECO:0000256" key="7">
    <source>
        <dbReference type="ARBA" id="ARBA00023136"/>
    </source>
</evidence>
<dbReference type="RefSeq" id="WP_090201379.1">
    <property type="nucleotide sequence ID" value="NZ_FOYP01000002.1"/>
</dbReference>
<dbReference type="InterPro" id="IPR018511">
    <property type="entry name" value="Hemolysin-typ_Ca-bd_CS"/>
</dbReference>
<evidence type="ECO:0000256" key="3">
    <source>
        <dbReference type="ARBA" id="ARBA00022525"/>
    </source>
</evidence>
<dbReference type="Pfam" id="PF00353">
    <property type="entry name" value="HemolysinCabind"/>
    <property type="match status" value="3"/>
</dbReference>
<dbReference type="PANTHER" id="PTHR38340:SF1">
    <property type="entry name" value="S-LAYER PROTEIN"/>
    <property type="match status" value="1"/>
</dbReference>